<comment type="subunit">
    <text evidence="8">Homodimer.</text>
</comment>
<proteinExistence type="inferred from homology"/>
<feature type="site" description="Could be important to modulate the pK values of the two catalytic cysteine residues" evidence="8">
    <location>
        <position position="149"/>
    </location>
</feature>
<dbReference type="GO" id="GO:0005829">
    <property type="term" value="C:cytosol"/>
    <property type="evidence" value="ECO:0007669"/>
    <property type="project" value="TreeGrafter"/>
</dbReference>
<dbReference type="InterPro" id="IPR001653">
    <property type="entry name" value="DAP_epimerase_DapF"/>
</dbReference>
<keyword evidence="4 8" id="KW-0028">Amino-acid biosynthesis</keyword>
<evidence type="ECO:0000256" key="2">
    <source>
        <dbReference type="ARBA" id="ARBA00010219"/>
    </source>
</evidence>
<feature type="binding site" evidence="8">
    <location>
        <position position="65"/>
    </location>
    <ligand>
        <name>substrate</name>
    </ligand>
</feature>
<feature type="binding site" evidence="8">
    <location>
        <begin position="75"/>
        <end position="76"/>
    </location>
    <ligand>
        <name>substrate</name>
    </ligand>
</feature>
<feature type="binding site" evidence="8">
    <location>
        <begin position="213"/>
        <end position="214"/>
    </location>
    <ligand>
        <name>substrate</name>
    </ligand>
</feature>
<evidence type="ECO:0000256" key="4">
    <source>
        <dbReference type="ARBA" id="ARBA00022605"/>
    </source>
</evidence>
<evidence type="ECO:0000256" key="9">
    <source>
        <dbReference type="PROSITE-ProRule" id="PRU10125"/>
    </source>
</evidence>
<evidence type="ECO:0000256" key="5">
    <source>
        <dbReference type="ARBA" id="ARBA00023154"/>
    </source>
</evidence>
<feature type="active site" description="Proton donor" evidence="8">
    <location>
        <position position="74"/>
    </location>
</feature>
<feature type="site" description="Could be important to modulate the pK values of the two catalytic cysteine residues" evidence="8">
    <location>
        <position position="202"/>
    </location>
</feature>
<dbReference type="PANTHER" id="PTHR31689:SF0">
    <property type="entry name" value="DIAMINOPIMELATE EPIMERASE"/>
    <property type="match status" value="1"/>
</dbReference>
<evidence type="ECO:0000313" key="10">
    <source>
        <dbReference type="EMBL" id="ADE56376.1"/>
    </source>
</evidence>
<dbReference type="PROSITE" id="PS01326">
    <property type="entry name" value="DAP_EPIMERASE"/>
    <property type="match status" value="1"/>
</dbReference>
<evidence type="ECO:0000256" key="8">
    <source>
        <dbReference type="HAMAP-Rule" id="MF_00197"/>
    </source>
</evidence>
<evidence type="ECO:0000256" key="3">
    <source>
        <dbReference type="ARBA" id="ARBA00013080"/>
    </source>
</evidence>
<dbReference type="Pfam" id="PF01678">
    <property type="entry name" value="DAP_epimerase"/>
    <property type="match status" value="2"/>
</dbReference>
<dbReference type="InterPro" id="IPR018510">
    <property type="entry name" value="DAP_epimerase_AS"/>
</dbReference>
<dbReference type="eggNOG" id="COG0253">
    <property type="taxonomic scope" value="Bacteria"/>
</dbReference>
<feature type="active site" evidence="9">
    <location>
        <position position="74"/>
    </location>
</feature>
<keyword evidence="5 8" id="KW-0457">Lysine biosynthesis</keyword>
<keyword evidence="6 8" id="KW-0413">Isomerase</keyword>
<dbReference type="EC" id="5.1.1.7" evidence="3 8"/>
<feature type="binding site" evidence="8">
    <location>
        <begin position="202"/>
        <end position="203"/>
    </location>
    <ligand>
        <name>substrate</name>
    </ligand>
</feature>
<dbReference type="EMBL" id="CP001997">
    <property type="protein sequence ID" value="ADE56376.1"/>
    <property type="molecule type" value="Genomic_DNA"/>
</dbReference>
<organism evidence="10 11">
    <name type="scientific">Aminobacterium colombiense (strain DSM 12261 / ALA-1)</name>
    <dbReference type="NCBI Taxonomy" id="572547"/>
    <lineage>
        <taxon>Bacteria</taxon>
        <taxon>Thermotogati</taxon>
        <taxon>Synergistota</taxon>
        <taxon>Synergistia</taxon>
        <taxon>Synergistales</taxon>
        <taxon>Aminobacteriaceae</taxon>
        <taxon>Aminobacterium</taxon>
    </lineage>
</organism>
<dbReference type="KEGG" id="aco:Amico_0230"/>
<dbReference type="NCBIfam" id="TIGR00652">
    <property type="entry name" value="DapF"/>
    <property type="match status" value="1"/>
</dbReference>
<sequence length="281" mass="31032">MLEFTKIQGNGNDFIVIDNREGSMTSPDLSRLAASICERRQSVGADGLLVVEMSERENFTMRLFNNDGSEGEMCGNGARCIARYAWEKKIAGEKMSFETLAGPIHGVVTAPFVELDMGETNLSQGFWGQSLKVEGETFPFVYLVVGVPHCVLFVDNLEDFSHDSLRDIGRTVRYDTHRFPKGTNVNFVQRSGERTLKVVTYERGVEDLTLSCGTGSTASAIAASIVWEMAAPIQVQNPGGDNWVTVSFNETRSICKTYLTGKTVMIAEGRLYDEALPKDIE</sequence>
<gene>
    <name evidence="8" type="primary">dapF</name>
    <name evidence="10" type="ordered locus">Amico_0230</name>
</gene>
<evidence type="ECO:0000313" key="11">
    <source>
        <dbReference type="Proteomes" id="UP000002366"/>
    </source>
</evidence>
<evidence type="ECO:0000256" key="7">
    <source>
        <dbReference type="ARBA" id="ARBA00051712"/>
    </source>
</evidence>
<evidence type="ECO:0000256" key="1">
    <source>
        <dbReference type="ARBA" id="ARBA00005196"/>
    </source>
</evidence>
<dbReference type="PANTHER" id="PTHR31689">
    <property type="entry name" value="DIAMINOPIMELATE EPIMERASE, CHLOROPLASTIC"/>
    <property type="match status" value="1"/>
</dbReference>
<comment type="catalytic activity">
    <reaction evidence="7 8">
        <text>(2S,6S)-2,6-diaminopimelate = meso-2,6-diaminopimelate</text>
        <dbReference type="Rhea" id="RHEA:15393"/>
        <dbReference type="ChEBI" id="CHEBI:57609"/>
        <dbReference type="ChEBI" id="CHEBI:57791"/>
        <dbReference type="EC" id="5.1.1.7"/>
    </reaction>
</comment>
<dbReference type="GO" id="GO:0009089">
    <property type="term" value="P:lysine biosynthetic process via diaminopimelate"/>
    <property type="evidence" value="ECO:0007669"/>
    <property type="project" value="UniProtKB-UniRule"/>
</dbReference>
<reference evidence="10 11" key="1">
    <citation type="journal article" date="2010" name="Stand. Genomic Sci.">
        <title>Complete genome sequence of Aminobacterium colombiense type strain (ALA-1).</title>
        <authorList>
            <person name="Chertkov O."/>
            <person name="Sikorski J."/>
            <person name="Brambilla E."/>
            <person name="Lapidus A."/>
            <person name="Copeland A."/>
            <person name="Glavina Del Rio T."/>
            <person name="Nolan M."/>
            <person name="Lucas S."/>
            <person name="Tice H."/>
            <person name="Cheng J.F."/>
            <person name="Han C."/>
            <person name="Detter J.C."/>
            <person name="Bruce D."/>
            <person name="Tapia R."/>
            <person name="Goodwin L."/>
            <person name="Pitluck S."/>
            <person name="Liolios K."/>
            <person name="Ivanova N."/>
            <person name="Mavromatis K."/>
            <person name="Ovchinnikova G."/>
            <person name="Pati A."/>
            <person name="Chen A."/>
            <person name="Palaniappan K."/>
            <person name="Land M."/>
            <person name="Hauser L."/>
            <person name="Chang Y.J."/>
            <person name="Jeffries C.D."/>
            <person name="Spring S."/>
            <person name="Rohde M."/>
            <person name="Goker M."/>
            <person name="Bristow J."/>
            <person name="Eisen J.A."/>
            <person name="Markowitz V."/>
            <person name="Hugenholtz P."/>
            <person name="Kyrpides N.C."/>
            <person name="Klenk H.P."/>
        </authorList>
    </citation>
    <scope>NUCLEOTIDE SEQUENCE [LARGE SCALE GENOMIC DNA]</scope>
    <source>
        <strain evidence="11">DSM 12261 / ALA-1</strain>
    </source>
</reference>
<dbReference type="Proteomes" id="UP000002366">
    <property type="component" value="Chromosome"/>
</dbReference>
<dbReference type="OrthoDB" id="9805408at2"/>
<protein>
    <recommendedName>
        <fullName evidence="3 8">Diaminopimelate epimerase</fullName>
        <shortName evidence="8">DAP epimerase</shortName>
        <ecNumber evidence="3 8">5.1.1.7</ecNumber>
    </recommendedName>
    <alternativeName>
        <fullName evidence="8">PLP-independent amino acid racemase</fullName>
    </alternativeName>
</protein>
<evidence type="ECO:0000256" key="6">
    <source>
        <dbReference type="ARBA" id="ARBA00023235"/>
    </source>
</evidence>
<comment type="caution">
    <text evidence="8">Lacks conserved residue(s) required for the propagation of feature annotation.</text>
</comment>
<dbReference type="STRING" id="572547.Amico_0230"/>
<feature type="binding site" evidence="8">
    <location>
        <position position="12"/>
    </location>
    <ligand>
        <name>substrate</name>
    </ligand>
</feature>
<dbReference type="AlphaFoldDB" id="D5ECU4"/>
<feature type="binding site" evidence="8">
    <location>
        <position position="184"/>
    </location>
    <ligand>
        <name>substrate</name>
    </ligand>
</feature>
<dbReference type="Gene3D" id="3.10.310.10">
    <property type="entry name" value="Diaminopimelate Epimerase, Chain A, domain 1"/>
    <property type="match status" value="2"/>
</dbReference>
<dbReference type="SUPFAM" id="SSF54506">
    <property type="entry name" value="Diaminopimelate epimerase-like"/>
    <property type="match status" value="2"/>
</dbReference>
<dbReference type="GO" id="GO:0008837">
    <property type="term" value="F:diaminopimelate epimerase activity"/>
    <property type="evidence" value="ECO:0007669"/>
    <property type="project" value="UniProtKB-UniRule"/>
</dbReference>
<keyword evidence="11" id="KW-1185">Reference proteome</keyword>
<comment type="similarity">
    <text evidence="2 8">Belongs to the diaminopimelate epimerase family.</text>
</comment>
<comment type="function">
    <text evidence="8">Catalyzes the stereoinversion of LL-2,6-diaminopimelate (L,L-DAP) to meso-diaminopimelate (meso-DAP), a precursor of L-lysine and an essential component of the bacterial peptidoglycan.</text>
</comment>
<keyword evidence="8" id="KW-0963">Cytoplasm</keyword>
<feature type="active site" description="Proton acceptor" evidence="8">
    <location>
        <position position="212"/>
    </location>
</feature>
<comment type="pathway">
    <text evidence="1 8">Amino-acid biosynthesis; L-lysine biosynthesis via DAP pathway; DL-2,6-diaminopimelate from LL-2,6-diaminopimelate: step 1/1.</text>
</comment>
<name>D5ECU4_AMICL</name>
<dbReference type="HOGENOM" id="CLU_053306_3_2_0"/>
<accession>D5ECU4</accession>
<comment type="subcellular location">
    <subcellularLocation>
        <location evidence="8">Cytoplasm</location>
    </subcellularLocation>
</comment>
<dbReference type="RefSeq" id="WP_013047642.1">
    <property type="nucleotide sequence ID" value="NC_014011.1"/>
</dbReference>
<dbReference type="UniPathway" id="UPA00034">
    <property type="reaction ID" value="UER00025"/>
</dbReference>
<dbReference type="HAMAP" id="MF_00197">
    <property type="entry name" value="DAP_epimerase"/>
    <property type="match status" value="1"/>
</dbReference>